<protein>
    <submittedName>
        <fullName evidence="8">RNA polymerase sigma-70 factor, ECF subfamily</fullName>
    </submittedName>
</protein>
<dbReference type="SUPFAM" id="SSF88946">
    <property type="entry name" value="Sigma2 domain of RNA polymerase sigma factors"/>
    <property type="match status" value="1"/>
</dbReference>
<keyword evidence="9" id="KW-1185">Reference proteome</keyword>
<dbReference type="NCBIfam" id="TIGR02937">
    <property type="entry name" value="sigma70-ECF"/>
    <property type="match status" value="1"/>
</dbReference>
<organism evidence="8 9">
    <name type="scientific">Sporobacter termitidis DSM 10068</name>
    <dbReference type="NCBI Taxonomy" id="1123282"/>
    <lineage>
        <taxon>Bacteria</taxon>
        <taxon>Bacillati</taxon>
        <taxon>Bacillota</taxon>
        <taxon>Clostridia</taxon>
        <taxon>Eubacteriales</taxon>
        <taxon>Oscillospiraceae</taxon>
        <taxon>Sporobacter</taxon>
    </lineage>
</organism>
<dbReference type="OrthoDB" id="9795666at2"/>
<name>A0A1M5ZFU2_9FIRM</name>
<gene>
    <name evidence="8" type="ORF">SAMN02745823_03671</name>
</gene>
<dbReference type="Pfam" id="PF08281">
    <property type="entry name" value="Sigma70_r4_2"/>
    <property type="match status" value="1"/>
</dbReference>
<evidence type="ECO:0000256" key="2">
    <source>
        <dbReference type="ARBA" id="ARBA00023015"/>
    </source>
</evidence>
<evidence type="ECO:0000259" key="6">
    <source>
        <dbReference type="Pfam" id="PF04542"/>
    </source>
</evidence>
<dbReference type="InterPro" id="IPR014284">
    <property type="entry name" value="RNA_pol_sigma-70_dom"/>
</dbReference>
<dbReference type="InterPro" id="IPR036388">
    <property type="entry name" value="WH-like_DNA-bd_sf"/>
</dbReference>
<keyword evidence="5" id="KW-0804">Transcription</keyword>
<evidence type="ECO:0000256" key="4">
    <source>
        <dbReference type="ARBA" id="ARBA00023125"/>
    </source>
</evidence>
<dbReference type="Gene3D" id="1.10.10.10">
    <property type="entry name" value="Winged helix-like DNA-binding domain superfamily/Winged helix DNA-binding domain"/>
    <property type="match status" value="1"/>
</dbReference>
<dbReference type="Pfam" id="PF04542">
    <property type="entry name" value="Sigma70_r2"/>
    <property type="match status" value="1"/>
</dbReference>
<sequence>MDEEHRLIRRIQKTGSAADADTLIRKYYDEIYVYAYRQTSDKETAMDLTQDIFVSVLKSIGRYDGSLSSFRTWLYRVATNKAIDRLRSRQIKNVPLDVDALDAPDESAFARQMEIRDMTRRLQSYVGTMDTDTQQIFRLKFFGEYTFSQIAEVLSIPESTVKTKYYRMLKSIKKEFDDEYTDAR</sequence>
<reference evidence="8 9" key="1">
    <citation type="submission" date="2016-11" db="EMBL/GenBank/DDBJ databases">
        <authorList>
            <person name="Jaros S."/>
            <person name="Januszkiewicz K."/>
            <person name="Wedrychowicz H."/>
        </authorList>
    </citation>
    <scope>NUCLEOTIDE SEQUENCE [LARGE SCALE GENOMIC DNA]</scope>
    <source>
        <strain evidence="8 9">DSM 10068</strain>
    </source>
</reference>
<proteinExistence type="inferred from homology"/>
<keyword evidence="3" id="KW-0731">Sigma factor</keyword>
<dbReference type="GO" id="GO:0003677">
    <property type="term" value="F:DNA binding"/>
    <property type="evidence" value="ECO:0007669"/>
    <property type="project" value="UniProtKB-KW"/>
</dbReference>
<dbReference type="InterPro" id="IPR013325">
    <property type="entry name" value="RNA_pol_sigma_r2"/>
</dbReference>
<dbReference type="GO" id="GO:0016987">
    <property type="term" value="F:sigma factor activity"/>
    <property type="evidence" value="ECO:0007669"/>
    <property type="project" value="UniProtKB-KW"/>
</dbReference>
<evidence type="ECO:0000259" key="7">
    <source>
        <dbReference type="Pfam" id="PF08281"/>
    </source>
</evidence>
<dbReference type="AlphaFoldDB" id="A0A1M5ZFU2"/>
<dbReference type="InterPro" id="IPR013249">
    <property type="entry name" value="RNA_pol_sigma70_r4_t2"/>
</dbReference>
<dbReference type="PANTHER" id="PTHR43133:SF8">
    <property type="entry name" value="RNA POLYMERASE SIGMA FACTOR HI_1459-RELATED"/>
    <property type="match status" value="1"/>
</dbReference>
<evidence type="ECO:0000256" key="1">
    <source>
        <dbReference type="ARBA" id="ARBA00010641"/>
    </source>
</evidence>
<dbReference type="PANTHER" id="PTHR43133">
    <property type="entry name" value="RNA POLYMERASE ECF-TYPE SIGMA FACTO"/>
    <property type="match status" value="1"/>
</dbReference>
<dbReference type="Proteomes" id="UP000183995">
    <property type="component" value="Unassembled WGS sequence"/>
</dbReference>
<keyword evidence="2" id="KW-0805">Transcription regulation</keyword>
<keyword evidence="4" id="KW-0238">DNA-binding</keyword>
<evidence type="ECO:0000313" key="9">
    <source>
        <dbReference type="Proteomes" id="UP000183995"/>
    </source>
</evidence>
<evidence type="ECO:0000256" key="5">
    <source>
        <dbReference type="ARBA" id="ARBA00023163"/>
    </source>
</evidence>
<dbReference type="CDD" id="cd06171">
    <property type="entry name" value="Sigma70_r4"/>
    <property type="match status" value="1"/>
</dbReference>
<dbReference type="InterPro" id="IPR013324">
    <property type="entry name" value="RNA_pol_sigma_r3/r4-like"/>
</dbReference>
<dbReference type="RefSeq" id="WP_073082714.1">
    <property type="nucleotide sequence ID" value="NZ_FQXV01000019.1"/>
</dbReference>
<feature type="domain" description="RNA polymerase sigma factor 70 region 4 type 2" evidence="7">
    <location>
        <begin position="120"/>
        <end position="170"/>
    </location>
</feature>
<dbReference type="Gene3D" id="1.10.1740.10">
    <property type="match status" value="1"/>
</dbReference>
<dbReference type="SUPFAM" id="SSF88659">
    <property type="entry name" value="Sigma3 and sigma4 domains of RNA polymerase sigma factors"/>
    <property type="match status" value="1"/>
</dbReference>
<evidence type="ECO:0000256" key="3">
    <source>
        <dbReference type="ARBA" id="ARBA00023082"/>
    </source>
</evidence>
<feature type="domain" description="RNA polymerase sigma-70 region 2" evidence="6">
    <location>
        <begin position="23"/>
        <end position="90"/>
    </location>
</feature>
<dbReference type="InterPro" id="IPR039425">
    <property type="entry name" value="RNA_pol_sigma-70-like"/>
</dbReference>
<evidence type="ECO:0000313" key="8">
    <source>
        <dbReference type="EMBL" id="SHI23059.1"/>
    </source>
</evidence>
<dbReference type="GO" id="GO:0006352">
    <property type="term" value="P:DNA-templated transcription initiation"/>
    <property type="evidence" value="ECO:0007669"/>
    <property type="project" value="InterPro"/>
</dbReference>
<dbReference type="EMBL" id="FQXV01000019">
    <property type="protein sequence ID" value="SHI23059.1"/>
    <property type="molecule type" value="Genomic_DNA"/>
</dbReference>
<comment type="similarity">
    <text evidence="1">Belongs to the sigma-70 factor family. ECF subfamily.</text>
</comment>
<dbReference type="STRING" id="1123282.SAMN02745823_03671"/>
<dbReference type="InterPro" id="IPR007627">
    <property type="entry name" value="RNA_pol_sigma70_r2"/>
</dbReference>
<accession>A0A1M5ZFU2</accession>